<dbReference type="Proteomes" id="UP001281761">
    <property type="component" value="Unassembled WGS sequence"/>
</dbReference>
<feature type="compositionally biased region" description="Low complexity" evidence="1">
    <location>
        <begin position="477"/>
        <end position="491"/>
    </location>
</feature>
<gene>
    <name evidence="2" type="ORF">BLNAU_21097</name>
</gene>
<feature type="region of interest" description="Disordered" evidence="1">
    <location>
        <begin position="309"/>
        <end position="331"/>
    </location>
</feature>
<accession>A0ABQ9WXG3</accession>
<feature type="region of interest" description="Disordered" evidence="1">
    <location>
        <begin position="229"/>
        <end position="266"/>
    </location>
</feature>
<keyword evidence="3" id="KW-1185">Reference proteome</keyword>
<organism evidence="2 3">
    <name type="scientific">Blattamonas nauphoetae</name>
    <dbReference type="NCBI Taxonomy" id="2049346"/>
    <lineage>
        <taxon>Eukaryota</taxon>
        <taxon>Metamonada</taxon>
        <taxon>Preaxostyla</taxon>
        <taxon>Oxymonadida</taxon>
        <taxon>Blattamonas</taxon>
    </lineage>
</organism>
<evidence type="ECO:0000313" key="2">
    <source>
        <dbReference type="EMBL" id="KAK2944008.1"/>
    </source>
</evidence>
<proteinExistence type="predicted"/>
<protein>
    <submittedName>
        <fullName evidence="2">Uncharacterized protein</fullName>
    </submittedName>
</protein>
<evidence type="ECO:0000256" key="1">
    <source>
        <dbReference type="SAM" id="MobiDB-lite"/>
    </source>
</evidence>
<feature type="compositionally biased region" description="Basic and acidic residues" evidence="1">
    <location>
        <begin position="1149"/>
        <end position="1166"/>
    </location>
</feature>
<evidence type="ECO:0000313" key="3">
    <source>
        <dbReference type="Proteomes" id="UP001281761"/>
    </source>
</evidence>
<name>A0ABQ9WXG3_9EUKA</name>
<feature type="compositionally biased region" description="Low complexity" evidence="1">
    <location>
        <begin position="103"/>
        <end position="122"/>
    </location>
</feature>
<feature type="compositionally biased region" description="Basic and acidic residues" evidence="1">
    <location>
        <begin position="67"/>
        <end position="82"/>
    </location>
</feature>
<feature type="region of interest" description="Disordered" evidence="1">
    <location>
        <begin position="67"/>
        <end position="124"/>
    </location>
</feature>
<feature type="region of interest" description="Disordered" evidence="1">
    <location>
        <begin position="1145"/>
        <end position="1166"/>
    </location>
</feature>
<feature type="compositionally biased region" description="Basic and acidic residues" evidence="1">
    <location>
        <begin position="2072"/>
        <end position="2092"/>
    </location>
</feature>
<sequence length="2122" mass="240125">MYQRSVHEILKFIEHFFKSGGPKERPGHAFYIAGDQGIGKTSLMLILMSTLSLRSIDFHYEKGFKYDPKRLPPPEKKDDTSHNDQPITIPSSDAKILPPEKQPQPSTTQTQAQASSSPEPSSNHPCHIFRLPTFSLAEDAVAMVGCTPIVSFAVLSPEDMQLHTKDQQILLSIEMDKDEIAGRLPRAFVDNILSSKNSTVAKELKNLVGDKRVSLTQWKKFCRKIEEEIASRQNGGGNPKPSPKSIQTGGKGKLSKLSPKNTPTRVISQTEYAQIVARQQEEELMQDYEAFIQKEEEEKQKEEDNLNINQDKQTGPANQQTDHFNQTPPPFIPVSPVTPQPDHFNQTPPPINQPGHVTLQTDVTASTVTDSNEEPAPSGLSSKEIDAIGTAYMKPKSEKDTVDEEIDRFYTSLNERIQNQKEIPDRERIIAVVDWLMNQLRVHSKRSQEQAEFIKGLIRKLVLFEWDQSEQQDQDVQNTEATTTAQNTQNEGGEGETDLKDPNIPLLGTLFEEQSEDIDLEKAEAATNGHKDQEEKGNNIVHKIPKTAEEHERERQRVITEKLFEIAKSYDPPAPNVIGEIQEFSVLIEKVKIANPQTSPSPKDLTDLTAQLVRLKTLIEGPNVSEDANRQNVRDAVTSVSKQDRLKDKKRRTLLFSTLIDMLITPPPYDSRKKVLQSLFVHPKEDVNTSDITNPKISAPIKLAFNKTKMASLACDFLMMIVNPLFMYPAPKTEDFSLNPETPPHIQVEQRLEYVQNQIEQVQVELSLVSLMDEFYFIAQDMNILVTPHSILRGLSERQEKPELDLIRERVVVYYGNVRDDGLRGWIENAIKTLLPLINTVGPLEAVSSKIKDNLNQVITQFNNTYQPSECSVINRQWLAIVRSVMNTILYLIDAGAPRCEILEKFSGLRQLLTTAYMSNQDHLLRVADQRLIQNCEEPKTDYVNDLTVFFAHFGTSESQAPDGDCSEMSPDLDLESLRTLELPRTLQLAPLSQDRLERMSIALFARNLLCFLQLETGYPFDDKCYLTEFYTEFLQKWNPGDIVHRSFVDFMNATNLLSQKNFRVTPDKFTDFLEEEHPTLKTDPTPLQKLREKSHLKSMMTERITLQVADPEQPFKNFLTRQFGVHFLLWASTDLLLKAANAIPSPKPRTETKHSQDEARPSEELEDLKTVHCLNVARASIFGPSPRWLTSTDARTNRGLVYLWDGVLRSERINVLRTRVNSDHSRHMEFNTERFFFENSMDAAWDDITAPVPLLPASTKENMHPTHLTAAYSLMVKKTAATLKKMKSTIPFVAVSPFVELILQSEVVSAIANMNSQAEYDEFRQNQFAKHIDNLPECLEEPLVCISFLLNCPTPISFCETTTSFSTRHTPVPKPTLFSRRFPCYETRTNQATTVPMLTFPKLSNKSVHGTTFPQTLSETKRGRTDFYPKGLLDLDASLPGIDALIVSRGSDAACETIFMAIQATSSISRFMIVQIQQLLFQAMCHLEASEEIVALFNSATTQMEPIFPSQTGILGFHMVSSSLKFDENTLTHLSSILRHYARPLATKPTESQTMMTTHDITNTVLANLPQYPTFSEKKNPWKTTLSFMNNRDDQSFILPFRWKLFSDDLRKSSPALFAQDGMVLRTIQELHRVGVCPNDLGETENIRKETFSSFLLCTAISCRRNELLNPTTTSDSREDDNSFVKLVESIVGTLDIQSMKHPLTSLTGQISTMTKSMRVEHLEHLGDLCRENCIQTRVHPVCRVMTNNAMKRMRNPAQEYLSVIQSEEDGGVFRVPTRNNLSAILHCGTVLLDNIPPLSPTISAHPPRSRTFRIPLHSFVLAKYGFSNSIPSLCELTRYQVRNEVTDVTPSPLIRWHPRRVVIDPSLFPSNIQQADSMPFFTTFIHRLFDDPFIPVSTSLSTAIPDNHSITFLFSQIQKITNILNSVDLSDKPKLKEAVDILSTLEQPKPPNVVFSLLSEVRSSLEGFDLSSDQRDVILPAIESIEAIQQQPTLVFVKSGSDLFAPSTEDPEFVVDTKTKAHLFPIPFSTGYKEGELREEMKLIYESLTDLLPDHFPKEHVSLSPPQDGQNKEQRDLSPSRTETERKSRAIMDTAILRMGETSTTPLFVEALQMFCGSCS</sequence>
<feature type="region of interest" description="Disordered" evidence="1">
    <location>
        <begin position="471"/>
        <end position="502"/>
    </location>
</feature>
<reference evidence="2 3" key="1">
    <citation type="journal article" date="2022" name="bioRxiv">
        <title>Genomics of Preaxostyla Flagellates Illuminates Evolutionary Transitions and the Path Towards Mitochondrial Loss.</title>
        <authorList>
            <person name="Novak L.V.F."/>
            <person name="Treitli S.C."/>
            <person name="Pyrih J."/>
            <person name="Halakuc P."/>
            <person name="Pipaliya S.V."/>
            <person name="Vacek V."/>
            <person name="Brzon O."/>
            <person name="Soukal P."/>
            <person name="Eme L."/>
            <person name="Dacks J.B."/>
            <person name="Karnkowska A."/>
            <person name="Elias M."/>
            <person name="Hampl V."/>
        </authorList>
    </citation>
    <scope>NUCLEOTIDE SEQUENCE [LARGE SCALE GENOMIC DNA]</scope>
    <source>
        <strain evidence="2">NAU3</strain>
        <tissue evidence="2">Gut</tissue>
    </source>
</reference>
<feature type="region of interest" description="Disordered" evidence="1">
    <location>
        <begin position="2058"/>
        <end position="2092"/>
    </location>
</feature>
<feature type="compositionally biased region" description="Polar residues" evidence="1">
    <location>
        <begin position="309"/>
        <end position="325"/>
    </location>
</feature>
<comment type="caution">
    <text evidence="2">The sequence shown here is derived from an EMBL/GenBank/DDBJ whole genome shotgun (WGS) entry which is preliminary data.</text>
</comment>
<dbReference type="EMBL" id="JARBJD010000319">
    <property type="protein sequence ID" value="KAK2944008.1"/>
    <property type="molecule type" value="Genomic_DNA"/>
</dbReference>